<protein>
    <recommendedName>
        <fullName evidence="4">MD-2-related lipid-recognition domain-containing protein</fullName>
    </recommendedName>
</protein>
<dbReference type="AlphaFoldDB" id="A0A4Y2GRL7"/>
<evidence type="ECO:0000256" key="1">
    <source>
        <dbReference type="SAM" id="SignalP"/>
    </source>
</evidence>
<reference evidence="2 3" key="1">
    <citation type="journal article" date="2019" name="Sci. Rep.">
        <title>Orb-weaving spider Araneus ventricosus genome elucidates the spidroin gene catalogue.</title>
        <authorList>
            <person name="Kono N."/>
            <person name="Nakamura H."/>
            <person name="Ohtoshi R."/>
            <person name="Moran D.A.P."/>
            <person name="Shinohara A."/>
            <person name="Yoshida Y."/>
            <person name="Fujiwara M."/>
            <person name="Mori M."/>
            <person name="Tomita M."/>
            <person name="Arakawa K."/>
        </authorList>
    </citation>
    <scope>NUCLEOTIDE SEQUENCE [LARGE SCALE GENOMIC DNA]</scope>
</reference>
<dbReference type="InterPro" id="IPR014756">
    <property type="entry name" value="Ig_E-set"/>
</dbReference>
<sequence>MAKKLTGVLFLLLQFILSDQESYFQVCDGIENRIQEFSVDVSDCNAGEICVVPVGTPLYIKTNFVPGDTIRGLKSRVSSKMGVLVVPKGPNRSVCPNAISEEADRCDKAEGLVKGRHYAYIEEFPVRLQYRDMQIRVRLEFFIGHRPFRNNTLLCYEVSLKVTSDS</sequence>
<organism evidence="2 3">
    <name type="scientific">Araneus ventricosus</name>
    <name type="common">Orbweaver spider</name>
    <name type="synonym">Epeira ventricosa</name>
    <dbReference type="NCBI Taxonomy" id="182803"/>
    <lineage>
        <taxon>Eukaryota</taxon>
        <taxon>Metazoa</taxon>
        <taxon>Ecdysozoa</taxon>
        <taxon>Arthropoda</taxon>
        <taxon>Chelicerata</taxon>
        <taxon>Arachnida</taxon>
        <taxon>Araneae</taxon>
        <taxon>Araneomorphae</taxon>
        <taxon>Entelegynae</taxon>
        <taxon>Araneoidea</taxon>
        <taxon>Araneidae</taxon>
        <taxon>Araneus</taxon>
    </lineage>
</organism>
<feature type="signal peptide" evidence="1">
    <location>
        <begin position="1"/>
        <end position="18"/>
    </location>
</feature>
<evidence type="ECO:0000313" key="2">
    <source>
        <dbReference type="EMBL" id="GBM55158.1"/>
    </source>
</evidence>
<feature type="chain" id="PRO_5021338501" description="MD-2-related lipid-recognition domain-containing protein" evidence="1">
    <location>
        <begin position="19"/>
        <end position="166"/>
    </location>
</feature>
<evidence type="ECO:0000313" key="3">
    <source>
        <dbReference type="Proteomes" id="UP000499080"/>
    </source>
</evidence>
<name>A0A4Y2GRL7_ARAVE</name>
<gene>
    <name evidence="2" type="ORF">AVEN_225944_1</name>
</gene>
<dbReference type="SUPFAM" id="SSF81296">
    <property type="entry name" value="E set domains"/>
    <property type="match status" value="1"/>
</dbReference>
<keyword evidence="3" id="KW-1185">Reference proteome</keyword>
<dbReference type="Gene3D" id="2.60.40.770">
    <property type="match status" value="1"/>
</dbReference>
<comment type="caution">
    <text evidence="2">The sequence shown here is derived from an EMBL/GenBank/DDBJ whole genome shotgun (WGS) entry which is preliminary data.</text>
</comment>
<proteinExistence type="predicted"/>
<keyword evidence="1" id="KW-0732">Signal</keyword>
<accession>A0A4Y2GRL7</accession>
<evidence type="ECO:0008006" key="4">
    <source>
        <dbReference type="Google" id="ProtNLM"/>
    </source>
</evidence>
<dbReference type="EMBL" id="BGPR01001488">
    <property type="protein sequence ID" value="GBM55158.1"/>
    <property type="molecule type" value="Genomic_DNA"/>
</dbReference>
<dbReference type="Proteomes" id="UP000499080">
    <property type="component" value="Unassembled WGS sequence"/>
</dbReference>
<dbReference type="OrthoDB" id="6332846at2759"/>